<dbReference type="STRING" id="1257118.L8HC57"/>
<dbReference type="OrthoDB" id="269120at2759"/>
<keyword evidence="7" id="KW-0496">Mitochondrion</keyword>
<keyword evidence="6" id="KW-1133">Transmembrane helix</keyword>
<dbReference type="PROSITE" id="PS50920">
    <property type="entry name" value="SOLCAR"/>
    <property type="match status" value="3"/>
</dbReference>
<dbReference type="GO" id="GO:1990519">
    <property type="term" value="P:pyrimidine nucleotide import into mitochondrion"/>
    <property type="evidence" value="ECO:0007669"/>
    <property type="project" value="TreeGrafter"/>
</dbReference>
<evidence type="ECO:0000256" key="10">
    <source>
        <dbReference type="RuleBase" id="RU000488"/>
    </source>
</evidence>
<keyword evidence="8 9" id="KW-0472">Membrane</keyword>
<evidence type="ECO:0000256" key="3">
    <source>
        <dbReference type="ARBA" id="ARBA00022692"/>
    </source>
</evidence>
<dbReference type="VEuPathDB" id="AmoebaDB:ACA1_253140"/>
<evidence type="ECO:0000256" key="4">
    <source>
        <dbReference type="ARBA" id="ARBA00022737"/>
    </source>
</evidence>
<evidence type="ECO:0000256" key="1">
    <source>
        <dbReference type="ARBA" id="ARBA00004448"/>
    </source>
</evidence>
<dbReference type="InterPro" id="IPR049562">
    <property type="entry name" value="SLC25A33/36-like"/>
</dbReference>
<dbReference type="EMBL" id="KB007885">
    <property type="protein sequence ID" value="ELR22338.1"/>
    <property type="molecule type" value="Genomic_DNA"/>
</dbReference>
<keyword evidence="2 10" id="KW-0813">Transport</keyword>
<dbReference type="KEGG" id="acan:ACA1_253140"/>
<keyword evidence="3 9" id="KW-0812">Transmembrane</keyword>
<keyword evidence="5" id="KW-0999">Mitochondrion inner membrane</keyword>
<evidence type="ECO:0000313" key="11">
    <source>
        <dbReference type="EMBL" id="ELR22338.1"/>
    </source>
</evidence>
<keyword evidence="12" id="KW-1185">Reference proteome</keyword>
<dbReference type="PANTHER" id="PTHR45829:SF4">
    <property type="entry name" value="MITOCHONDRIAL CARRIER PROTEIN RIM2"/>
    <property type="match status" value="1"/>
</dbReference>
<feature type="repeat" description="Solcar" evidence="9">
    <location>
        <begin position="91"/>
        <end position="187"/>
    </location>
</feature>
<protein>
    <submittedName>
        <fullName evidence="11">Mitochondrial carrier protein Rim2p/Mrs12p, putative</fullName>
    </submittedName>
</protein>
<dbReference type="GO" id="GO:0005743">
    <property type="term" value="C:mitochondrial inner membrane"/>
    <property type="evidence" value="ECO:0007669"/>
    <property type="project" value="UniProtKB-SubCell"/>
</dbReference>
<dbReference type="Gene3D" id="1.50.40.10">
    <property type="entry name" value="Mitochondrial carrier domain"/>
    <property type="match status" value="1"/>
</dbReference>
<name>L8HC57_ACACF</name>
<evidence type="ECO:0000256" key="7">
    <source>
        <dbReference type="ARBA" id="ARBA00023128"/>
    </source>
</evidence>
<evidence type="ECO:0000256" key="9">
    <source>
        <dbReference type="PROSITE-ProRule" id="PRU00282"/>
    </source>
</evidence>
<dbReference type="Proteomes" id="UP000011083">
    <property type="component" value="Unassembled WGS sequence"/>
</dbReference>
<comment type="subcellular location">
    <subcellularLocation>
        <location evidence="1">Mitochondrion inner membrane</location>
        <topology evidence="1">Multi-pass membrane protein</topology>
    </subcellularLocation>
</comment>
<dbReference type="PANTHER" id="PTHR45829">
    <property type="entry name" value="MITOCHONDRIAL CARRIER PROTEIN RIM2"/>
    <property type="match status" value="1"/>
</dbReference>
<feature type="repeat" description="Solcar" evidence="9">
    <location>
        <begin position="244"/>
        <end position="326"/>
    </location>
</feature>
<dbReference type="InterPro" id="IPR023395">
    <property type="entry name" value="MCP_dom_sf"/>
</dbReference>
<evidence type="ECO:0000256" key="6">
    <source>
        <dbReference type="ARBA" id="ARBA00022989"/>
    </source>
</evidence>
<dbReference type="GO" id="GO:0015218">
    <property type="term" value="F:pyrimidine nucleotide transmembrane transporter activity"/>
    <property type="evidence" value="ECO:0007669"/>
    <property type="project" value="InterPro"/>
</dbReference>
<evidence type="ECO:0000313" key="12">
    <source>
        <dbReference type="Proteomes" id="UP000011083"/>
    </source>
</evidence>
<dbReference type="SUPFAM" id="SSF103506">
    <property type="entry name" value="Mitochondrial carrier"/>
    <property type="match status" value="1"/>
</dbReference>
<dbReference type="InterPro" id="IPR018108">
    <property type="entry name" value="MCP_transmembrane"/>
</dbReference>
<dbReference type="RefSeq" id="XP_004367594.1">
    <property type="nucleotide sequence ID" value="XM_004367537.1"/>
</dbReference>
<accession>L8HC57</accession>
<keyword evidence="4" id="KW-0677">Repeat</keyword>
<comment type="similarity">
    <text evidence="10">Belongs to the mitochondrial carrier (TC 2.A.29) family.</text>
</comment>
<evidence type="ECO:0000256" key="2">
    <source>
        <dbReference type="ARBA" id="ARBA00022448"/>
    </source>
</evidence>
<organism evidence="11 12">
    <name type="scientific">Acanthamoeba castellanii (strain ATCC 30010 / Neff)</name>
    <dbReference type="NCBI Taxonomy" id="1257118"/>
    <lineage>
        <taxon>Eukaryota</taxon>
        <taxon>Amoebozoa</taxon>
        <taxon>Discosea</taxon>
        <taxon>Longamoebia</taxon>
        <taxon>Centramoebida</taxon>
        <taxon>Acanthamoebidae</taxon>
        <taxon>Acanthamoeba</taxon>
    </lineage>
</organism>
<dbReference type="AlphaFoldDB" id="L8HC57"/>
<sequence>MVGGVLTSPLEVVKTRLQGTYNKEGLANTQHRFGTRTVRALTHLHAEGGVRALYRGMVPHLVGVVPARALYFGTFSWSKRELGKQLELDPHGMLLNWLGGVAAGVVTITLTSPVWVVKTRLQLQVGNGKGSVAPGTGVRQYRSAWHCVTSMMRHEGPRAFFAGMSASYVGISESSIQFMLYEKFKSLIKQRRVRQCEEAWQLELQRRRRAHTAAAPFDHDADPELVQLSELARSAAASSIGAWETLGISSTAKLVASVLTYPHEVARTRLREERAKELYGGFVNCVRVVWRNEGLAGLYGGLAPHLLRVVPNAAIMFLTYEAVLSLFDPSSSATR</sequence>
<gene>
    <name evidence="11" type="ORF">ACA1_253140</name>
</gene>
<dbReference type="OMA" id="WVMYEQM"/>
<reference evidence="11 12" key="1">
    <citation type="journal article" date="2013" name="Genome Biol.">
        <title>Genome of Acanthamoeba castellanii highlights extensive lateral gene transfer and early evolution of tyrosine kinase signaling.</title>
        <authorList>
            <person name="Clarke M."/>
            <person name="Lohan A.J."/>
            <person name="Liu B."/>
            <person name="Lagkouvardos I."/>
            <person name="Roy S."/>
            <person name="Zafar N."/>
            <person name="Bertelli C."/>
            <person name="Schilde C."/>
            <person name="Kianianmomeni A."/>
            <person name="Burglin T.R."/>
            <person name="Frech C."/>
            <person name="Turcotte B."/>
            <person name="Kopec K.O."/>
            <person name="Synnott J.M."/>
            <person name="Choo C."/>
            <person name="Paponov I."/>
            <person name="Finkler A."/>
            <person name="Soon Heng Tan C."/>
            <person name="Hutchins A.P."/>
            <person name="Weinmeier T."/>
            <person name="Rattei T."/>
            <person name="Chu J.S."/>
            <person name="Gimenez G."/>
            <person name="Irimia M."/>
            <person name="Rigden D.J."/>
            <person name="Fitzpatrick D.A."/>
            <person name="Lorenzo-Morales J."/>
            <person name="Bateman A."/>
            <person name="Chiu C.H."/>
            <person name="Tang P."/>
            <person name="Hegemann P."/>
            <person name="Fromm H."/>
            <person name="Raoult D."/>
            <person name="Greub G."/>
            <person name="Miranda-Saavedra D."/>
            <person name="Chen N."/>
            <person name="Nash P."/>
            <person name="Ginger M.L."/>
            <person name="Horn M."/>
            <person name="Schaap P."/>
            <person name="Caler L."/>
            <person name="Loftus B."/>
        </authorList>
    </citation>
    <scope>NUCLEOTIDE SEQUENCE [LARGE SCALE GENOMIC DNA]</scope>
    <source>
        <strain evidence="11 12">Neff</strain>
    </source>
</reference>
<dbReference type="GeneID" id="14923271"/>
<proteinExistence type="inferred from homology"/>
<feature type="repeat" description="Solcar" evidence="9">
    <location>
        <begin position="1"/>
        <end position="81"/>
    </location>
</feature>
<dbReference type="Pfam" id="PF00153">
    <property type="entry name" value="Mito_carr"/>
    <property type="match status" value="3"/>
</dbReference>
<evidence type="ECO:0000256" key="8">
    <source>
        <dbReference type="ARBA" id="ARBA00023136"/>
    </source>
</evidence>
<evidence type="ECO:0000256" key="5">
    <source>
        <dbReference type="ARBA" id="ARBA00022792"/>
    </source>
</evidence>